<organism evidence="1 2">
    <name type="scientific">Trifolium medium</name>
    <dbReference type="NCBI Taxonomy" id="97028"/>
    <lineage>
        <taxon>Eukaryota</taxon>
        <taxon>Viridiplantae</taxon>
        <taxon>Streptophyta</taxon>
        <taxon>Embryophyta</taxon>
        <taxon>Tracheophyta</taxon>
        <taxon>Spermatophyta</taxon>
        <taxon>Magnoliopsida</taxon>
        <taxon>eudicotyledons</taxon>
        <taxon>Gunneridae</taxon>
        <taxon>Pentapetalae</taxon>
        <taxon>rosids</taxon>
        <taxon>fabids</taxon>
        <taxon>Fabales</taxon>
        <taxon>Fabaceae</taxon>
        <taxon>Papilionoideae</taxon>
        <taxon>50 kb inversion clade</taxon>
        <taxon>NPAAA clade</taxon>
        <taxon>Hologalegina</taxon>
        <taxon>IRL clade</taxon>
        <taxon>Trifolieae</taxon>
        <taxon>Trifolium</taxon>
    </lineage>
</organism>
<evidence type="ECO:0000313" key="1">
    <source>
        <dbReference type="EMBL" id="MCI48428.1"/>
    </source>
</evidence>
<evidence type="ECO:0000313" key="2">
    <source>
        <dbReference type="Proteomes" id="UP000265520"/>
    </source>
</evidence>
<reference evidence="1 2" key="1">
    <citation type="journal article" date="2018" name="Front. Plant Sci.">
        <title>Red Clover (Trifolium pratense) and Zigzag Clover (T. medium) - A Picture of Genomic Similarities and Differences.</title>
        <authorList>
            <person name="Dluhosova J."/>
            <person name="Istvanek J."/>
            <person name="Nedelnik J."/>
            <person name="Repkova J."/>
        </authorList>
    </citation>
    <scope>NUCLEOTIDE SEQUENCE [LARGE SCALE GENOMIC DNA]</scope>
    <source>
        <strain evidence="2">cv. 10/8</strain>
        <tissue evidence="1">Leaf</tissue>
    </source>
</reference>
<keyword evidence="2" id="KW-1185">Reference proteome</keyword>
<dbReference type="Proteomes" id="UP000265520">
    <property type="component" value="Unassembled WGS sequence"/>
</dbReference>
<feature type="non-terminal residue" evidence="1">
    <location>
        <position position="1"/>
    </location>
</feature>
<proteinExistence type="predicted"/>
<sequence length="91" mass="9889">TWGKVLILPENKHREGLGFSPTSEKVVESSATIKSIKDTFHSAGFIHPTPPGVNAITKDGPEEDLPSFVTRGVALRNWITVDIPSVTHLSK</sequence>
<protein>
    <submittedName>
        <fullName evidence="1">Uncharacterized protein</fullName>
    </submittedName>
</protein>
<accession>A0A392SHQ3</accession>
<dbReference type="AlphaFoldDB" id="A0A392SHQ3"/>
<dbReference type="EMBL" id="LXQA010386550">
    <property type="protein sequence ID" value="MCI48428.1"/>
    <property type="molecule type" value="Genomic_DNA"/>
</dbReference>
<name>A0A392SHQ3_9FABA</name>
<comment type="caution">
    <text evidence="1">The sequence shown here is derived from an EMBL/GenBank/DDBJ whole genome shotgun (WGS) entry which is preliminary data.</text>
</comment>